<reference evidence="2 3" key="2">
    <citation type="journal article" date="2019" name="G3 (Bethesda)">
        <title>Hybrid Assembly of the Genome of the Entomopathogenic Nematode Steinernema carpocapsae Identifies the X-Chromosome.</title>
        <authorList>
            <person name="Serra L."/>
            <person name="Macchietto M."/>
            <person name="Macias-Munoz A."/>
            <person name="McGill C.J."/>
            <person name="Rodriguez I.M."/>
            <person name="Rodriguez B."/>
            <person name="Murad R."/>
            <person name="Mortazavi A."/>
        </authorList>
    </citation>
    <scope>NUCLEOTIDE SEQUENCE [LARGE SCALE GENOMIC DNA]</scope>
    <source>
        <strain evidence="2 3">ALL</strain>
    </source>
</reference>
<dbReference type="InterPro" id="IPR036322">
    <property type="entry name" value="WD40_repeat_dom_sf"/>
</dbReference>
<dbReference type="Proteomes" id="UP000298663">
    <property type="component" value="Unassembled WGS sequence"/>
</dbReference>
<sequence>MATLPKKKVQISMTIREEHEPMHRAAVNSIQFDRQTGRLFTAGSDTIIRVWNTSHLNASDSHPIDVADPAQKRRFLRERYIQSMEHHTDWVNDIVLCCGGRNCTCF</sequence>
<dbReference type="EMBL" id="AZBU02000014">
    <property type="protein sequence ID" value="TKR57585.1"/>
    <property type="molecule type" value="Genomic_DNA"/>
</dbReference>
<evidence type="ECO:0000313" key="3">
    <source>
        <dbReference type="Proteomes" id="UP000298663"/>
    </source>
</evidence>
<dbReference type="Gene3D" id="2.130.10.10">
    <property type="entry name" value="YVTN repeat-like/Quinoprotein amine dehydrogenase"/>
    <property type="match status" value="1"/>
</dbReference>
<proteinExistence type="predicted"/>
<keyword evidence="1" id="KW-0853">WD repeat</keyword>
<dbReference type="InterPro" id="IPR001680">
    <property type="entry name" value="WD40_rpt"/>
</dbReference>
<dbReference type="PROSITE" id="PS50294">
    <property type="entry name" value="WD_REPEATS_REGION"/>
    <property type="match status" value="1"/>
</dbReference>
<keyword evidence="3" id="KW-1185">Reference proteome</keyword>
<dbReference type="InterPro" id="IPR015943">
    <property type="entry name" value="WD40/YVTN_repeat-like_dom_sf"/>
</dbReference>
<organism evidence="2 3">
    <name type="scientific">Steinernema carpocapsae</name>
    <name type="common">Entomopathogenic nematode</name>
    <dbReference type="NCBI Taxonomy" id="34508"/>
    <lineage>
        <taxon>Eukaryota</taxon>
        <taxon>Metazoa</taxon>
        <taxon>Ecdysozoa</taxon>
        <taxon>Nematoda</taxon>
        <taxon>Chromadorea</taxon>
        <taxon>Rhabditida</taxon>
        <taxon>Tylenchina</taxon>
        <taxon>Panagrolaimomorpha</taxon>
        <taxon>Strongyloidoidea</taxon>
        <taxon>Steinernematidae</taxon>
        <taxon>Steinernema</taxon>
    </lineage>
</organism>
<dbReference type="OrthoDB" id="2421129at2759"/>
<reference evidence="2 3" key="1">
    <citation type="journal article" date="2015" name="Genome Biol.">
        <title>Comparative genomics of Steinernema reveals deeply conserved gene regulatory networks.</title>
        <authorList>
            <person name="Dillman A.R."/>
            <person name="Macchietto M."/>
            <person name="Porter C.F."/>
            <person name="Rogers A."/>
            <person name="Williams B."/>
            <person name="Antoshechkin I."/>
            <person name="Lee M.M."/>
            <person name="Goodwin Z."/>
            <person name="Lu X."/>
            <person name="Lewis E.E."/>
            <person name="Goodrich-Blair H."/>
            <person name="Stock S.P."/>
            <person name="Adams B.J."/>
            <person name="Sternberg P.W."/>
            <person name="Mortazavi A."/>
        </authorList>
    </citation>
    <scope>NUCLEOTIDE SEQUENCE [LARGE SCALE GENOMIC DNA]</scope>
    <source>
        <strain evidence="2 3">ALL</strain>
    </source>
</reference>
<protein>
    <submittedName>
        <fullName evidence="2">Uncharacterized protein</fullName>
    </submittedName>
</protein>
<dbReference type="SMART" id="SM00320">
    <property type="entry name" value="WD40"/>
    <property type="match status" value="1"/>
</dbReference>
<evidence type="ECO:0000313" key="2">
    <source>
        <dbReference type="EMBL" id="TKR57585.1"/>
    </source>
</evidence>
<feature type="repeat" description="WD" evidence="1">
    <location>
        <begin position="20"/>
        <end position="61"/>
    </location>
</feature>
<dbReference type="SUPFAM" id="SSF50978">
    <property type="entry name" value="WD40 repeat-like"/>
    <property type="match status" value="1"/>
</dbReference>
<gene>
    <name evidence="2" type="ORF">L596_030269</name>
</gene>
<comment type="caution">
    <text evidence="2">The sequence shown here is derived from an EMBL/GenBank/DDBJ whole genome shotgun (WGS) entry which is preliminary data.</text>
</comment>
<evidence type="ECO:0000256" key="1">
    <source>
        <dbReference type="PROSITE-ProRule" id="PRU00221"/>
    </source>
</evidence>
<accession>A0A4V5ZWW3</accession>
<dbReference type="Pfam" id="PF00400">
    <property type="entry name" value="WD40"/>
    <property type="match status" value="1"/>
</dbReference>
<dbReference type="PROSITE" id="PS50082">
    <property type="entry name" value="WD_REPEATS_2"/>
    <property type="match status" value="1"/>
</dbReference>
<dbReference type="AlphaFoldDB" id="A0A4V5ZWW3"/>
<name>A0A4V5ZWW3_STECR</name>